<gene>
    <name evidence="6" type="ORF">CYMTET_25848</name>
</gene>
<dbReference type="PANTHER" id="PTHR22710">
    <property type="entry name" value="X-RAY RADIATION RESISTANCE ASSOCIATED PROTEIN 1 XRRA1"/>
    <property type="match status" value="1"/>
</dbReference>
<dbReference type="SUPFAM" id="SSF52058">
    <property type="entry name" value="L domain-like"/>
    <property type="match status" value="1"/>
</dbReference>
<keyword evidence="2" id="KW-0963">Cytoplasm</keyword>
<keyword evidence="3" id="KW-0433">Leucine-rich repeat</keyword>
<dbReference type="PANTHER" id="PTHR22710:SF2">
    <property type="entry name" value="X-RAY RADIATION RESISTANCE-ASSOCIATED PROTEIN 1"/>
    <property type="match status" value="1"/>
</dbReference>
<dbReference type="InterPro" id="IPR032675">
    <property type="entry name" value="LRR_dom_sf"/>
</dbReference>
<dbReference type="PROSITE" id="PS51450">
    <property type="entry name" value="LRR"/>
    <property type="match status" value="1"/>
</dbReference>
<dbReference type="AlphaFoldDB" id="A0AAE0KYI4"/>
<feature type="compositionally biased region" description="Polar residues" evidence="5">
    <location>
        <begin position="53"/>
        <end position="64"/>
    </location>
</feature>
<feature type="region of interest" description="Disordered" evidence="5">
    <location>
        <begin position="41"/>
        <end position="73"/>
    </location>
</feature>
<keyword evidence="7" id="KW-1185">Reference proteome</keyword>
<proteinExistence type="predicted"/>
<evidence type="ECO:0000256" key="5">
    <source>
        <dbReference type="SAM" id="MobiDB-lite"/>
    </source>
</evidence>
<name>A0AAE0KYI4_9CHLO</name>
<evidence type="ECO:0000256" key="2">
    <source>
        <dbReference type="ARBA" id="ARBA00022490"/>
    </source>
</evidence>
<evidence type="ECO:0000313" key="6">
    <source>
        <dbReference type="EMBL" id="KAK3265471.1"/>
    </source>
</evidence>
<keyword evidence="4" id="KW-0677">Repeat</keyword>
<dbReference type="SMART" id="SM00369">
    <property type="entry name" value="LRR_TYP"/>
    <property type="match status" value="3"/>
</dbReference>
<sequence>MADSGGPTVGQTLNTRTYGNVFLNQEVDLSKAVSYVKKKGSAGKPRRFGLPSAASSLKTSSPTASRHENPPRELPRELLDGFTLIGSCGVELPEDVETVVLTSQHLTDVEEEDLHHFVSLAVLDVGDNRLPGMHVLSKLPNVRELKMQCNELRTLSVQPDTFLHLETLDLSYNHLDFGALLALAPLPRLRDLDLSCNNIAKIPKGALTEGSFPRLQTLHLGAQTPKLAASALPKLGVLRSLRALRIPANQLRRVDIEKLSPDYFPYLGLLDLSSNLIEMEDDITALAILPVLEKVILWGNPLARLAPRDIGAEVPLTGSQTALLVLRKPDAPTKPPLRHLYNRPLPALIDGPPDPTKVPIMPFQEVEETTGAFDRITERAGKQAAAGMFQDARSSFAGPAALDDGFDDDDVGPTPMVFRVLSCMTAREVVVTSEAGDDDQFKT</sequence>
<feature type="non-terminal residue" evidence="6">
    <location>
        <position position="443"/>
    </location>
</feature>
<dbReference type="InterPro" id="IPR003591">
    <property type="entry name" value="Leu-rich_rpt_typical-subtyp"/>
</dbReference>
<protein>
    <submittedName>
        <fullName evidence="6">Uncharacterized protein</fullName>
    </submittedName>
</protein>
<evidence type="ECO:0000313" key="7">
    <source>
        <dbReference type="Proteomes" id="UP001190700"/>
    </source>
</evidence>
<dbReference type="Gene3D" id="3.80.10.10">
    <property type="entry name" value="Ribonuclease Inhibitor"/>
    <property type="match status" value="2"/>
</dbReference>
<evidence type="ECO:0000256" key="1">
    <source>
        <dbReference type="ARBA" id="ARBA00004430"/>
    </source>
</evidence>
<dbReference type="GO" id="GO:0005634">
    <property type="term" value="C:nucleus"/>
    <property type="evidence" value="ECO:0007669"/>
    <property type="project" value="TreeGrafter"/>
</dbReference>
<dbReference type="EMBL" id="LGRX02013900">
    <property type="protein sequence ID" value="KAK3265471.1"/>
    <property type="molecule type" value="Genomic_DNA"/>
</dbReference>
<dbReference type="InterPro" id="IPR001611">
    <property type="entry name" value="Leu-rich_rpt"/>
</dbReference>
<evidence type="ECO:0000256" key="3">
    <source>
        <dbReference type="ARBA" id="ARBA00022614"/>
    </source>
</evidence>
<dbReference type="Pfam" id="PF00560">
    <property type="entry name" value="LRR_1"/>
    <property type="match status" value="1"/>
</dbReference>
<dbReference type="GO" id="GO:0005930">
    <property type="term" value="C:axoneme"/>
    <property type="evidence" value="ECO:0007669"/>
    <property type="project" value="UniProtKB-SubCell"/>
</dbReference>
<comment type="caution">
    <text evidence="6">The sequence shown here is derived from an EMBL/GenBank/DDBJ whole genome shotgun (WGS) entry which is preliminary data.</text>
</comment>
<organism evidence="6 7">
    <name type="scientific">Cymbomonas tetramitiformis</name>
    <dbReference type="NCBI Taxonomy" id="36881"/>
    <lineage>
        <taxon>Eukaryota</taxon>
        <taxon>Viridiplantae</taxon>
        <taxon>Chlorophyta</taxon>
        <taxon>Pyramimonadophyceae</taxon>
        <taxon>Pyramimonadales</taxon>
        <taxon>Pyramimonadaceae</taxon>
        <taxon>Cymbomonas</taxon>
    </lineage>
</organism>
<evidence type="ECO:0000256" key="4">
    <source>
        <dbReference type="ARBA" id="ARBA00022737"/>
    </source>
</evidence>
<accession>A0AAE0KYI4</accession>
<reference evidence="6 7" key="1">
    <citation type="journal article" date="2015" name="Genome Biol. Evol.">
        <title>Comparative Genomics of a Bacterivorous Green Alga Reveals Evolutionary Causalities and Consequences of Phago-Mixotrophic Mode of Nutrition.</title>
        <authorList>
            <person name="Burns J.A."/>
            <person name="Paasch A."/>
            <person name="Narechania A."/>
            <person name="Kim E."/>
        </authorList>
    </citation>
    <scope>NUCLEOTIDE SEQUENCE [LARGE SCALE GENOMIC DNA]</scope>
    <source>
        <strain evidence="6 7">PLY_AMNH</strain>
    </source>
</reference>
<comment type="subcellular location">
    <subcellularLocation>
        <location evidence="1">Cytoplasm</location>
        <location evidence="1">Cytoskeleton</location>
        <location evidence="1">Cilium axoneme</location>
    </subcellularLocation>
</comment>
<dbReference type="Proteomes" id="UP001190700">
    <property type="component" value="Unassembled WGS sequence"/>
</dbReference>